<organism evidence="2 3">
    <name type="scientific">Antrodiella citrinella</name>
    <dbReference type="NCBI Taxonomy" id="2447956"/>
    <lineage>
        <taxon>Eukaryota</taxon>
        <taxon>Fungi</taxon>
        <taxon>Dikarya</taxon>
        <taxon>Basidiomycota</taxon>
        <taxon>Agaricomycotina</taxon>
        <taxon>Agaricomycetes</taxon>
        <taxon>Polyporales</taxon>
        <taxon>Steccherinaceae</taxon>
        <taxon>Antrodiella</taxon>
    </lineage>
</organism>
<accession>A0A4S4M856</accession>
<keyword evidence="3" id="KW-1185">Reference proteome</keyword>
<dbReference type="AlphaFoldDB" id="A0A4S4M856"/>
<protein>
    <submittedName>
        <fullName evidence="2">Uncharacterized protein</fullName>
    </submittedName>
</protein>
<name>A0A4S4M856_9APHY</name>
<sequence length="240" mass="27385">MSRTHLEALNDEVAGWFVDPSMTWADRTKRLNHCLRLEGDMILRVPLESLGHALRNVRYWYEQYGSERCANNLEMVFSSRPEWFNTDNRVRNLAVQANYLISLGRILPASGSFPTSATRLVMRSQTPLFFPASEDDGPIPFIGDKDVKDESVSREGSQGLGKGDEADKVDEPPEFDVDALFSAERALECTVLNNPPFVIFRRKSIFLLQRLTSRFLTFLLRVLDLSSVLLLILWLHPLIL</sequence>
<gene>
    <name evidence="2" type="ORF">EUX98_g8367</name>
</gene>
<evidence type="ECO:0000313" key="3">
    <source>
        <dbReference type="Proteomes" id="UP000308730"/>
    </source>
</evidence>
<feature type="compositionally biased region" description="Basic and acidic residues" evidence="1">
    <location>
        <begin position="143"/>
        <end position="153"/>
    </location>
</feature>
<reference evidence="2 3" key="1">
    <citation type="submission" date="2019-02" db="EMBL/GenBank/DDBJ databases">
        <title>Genome sequencing of the rare red list fungi Antrodiella citrinella (Flaviporus citrinellus).</title>
        <authorList>
            <person name="Buettner E."/>
            <person name="Kellner H."/>
        </authorList>
    </citation>
    <scope>NUCLEOTIDE SEQUENCE [LARGE SCALE GENOMIC DNA]</scope>
    <source>
        <strain evidence="2 3">DSM 108506</strain>
    </source>
</reference>
<feature type="region of interest" description="Disordered" evidence="1">
    <location>
        <begin position="143"/>
        <end position="170"/>
    </location>
</feature>
<dbReference type="EMBL" id="SGPM01000447">
    <property type="protein sequence ID" value="THH21512.1"/>
    <property type="molecule type" value="Genomic_DNA"/>
</dbReference>
<proteinExistence type="predicted"/>
<dbReference type="Proteomes" id="UP000308730">
    <property type="component" value="Unassembled WGS sequence"/>
</dbReference>
<evidence type="ECO:0000256" key="1">
    <source>
        <dbReference type="SAM" id="MobiDB-lite"/>
    </source>
</evidence>
<comment type="caution">
    <text evidence="2">The sequence shown here is derived from an EMBL/GenBank/DDBJ whole genome shotgun (WGS) entry which is preliminary data.</text>
</comment>
<evidence type="ECO:0000313" key="2">
    <source>
        <dbReference type="EMBL" id="THH21512.1"/>
    </source>
</evidence>